<evidence type="ECO:0000259" key="2">
    <source>
        <dbReference type="Pfam" id="PF04773"/>
    </source>
</evidence>
<keyword evidence="1" id="KW-0472">Membrane</keyword>
<dbReference type="Proteomes" id="UP001597112">
    <property type="component" value="Unassembled WGS sequence"/>
</dbReference>
<evidence type="ECO:0000313" key="5">
    <source>
        <dbReference type="Proteomes" id="UP001597112"/>
    </source>
</evidence>
<keyword evidence="1" id="KW-0812">Transmembrane</keyword>
<feature type="domain" description="FecR protein" evidence="2">
    <location>
        <begin position="140"/>
        <end position="230"/>
    </location>
</feature>
<evidence type="ECO:0000259" key="3">
    <source>
        <dbReference type="Pfam" id="PF16344"/>
    </source>
</evidence>
<dbReference type="InterPro" id="IPR012373">
    <property type="entry name" value="Ferrdict_sens_TM"/>
</dbReference>
<name>A0ABW3KAR7_9BACT</name>
<dbReference type="Gene3D" id="3.55.50.30">
    <property type="match status" value="1"/>
</dbReference>
<dbReference type="InterPro" id="IPR006860">
    <property type="entry name" value="FecR"/>
</dbReference>
<dbReference type="PANTHER" id="PTHR30273">
    <property type="entry name" value="PERIPLASMIC SIGNAL SENSOR AND SIGMA FACTOR ACTIVATOR FECR-RELATED"/>
    <property type="match status" value="1"/>
</dbReference>
<feature type="domain" description="Protein FecR C-terminal" evidence="3">
    <location>
        <begin position="284"/>
        <end position="352"/>
    </location>
</feature>
<proteinExistence type="predicted"/>
<dbReference type="Pfam" id="PF04773">
    <property type="entry name" value="FecR"/>
    <property type="match status" value="1"/>
</dbReference>
<reference evidence="5" key="1">
    <citation type="journal article" date="2019" name="Int. J. Syst. Evol. Microbiol.">
        <title>The Global Catalogue of Microorganisms (GCM) 10K type strain sequencing project: providing services to taxonomists for standard genome sequencing and annotation.</title>
        <authorList>
            <consortium name="The Broad Institute Genomics Platform"/>
            <consortium name="The Broad Institute Genome Sequencing Center for Infectious Disease"/>
            <person name="Wu L."/>
            <person name="Ma J."/>
        </authorList>
    </citation>
    <scope>NUCLEOTIDE SEQUENCE [LARGE SCALE GENOMIC DNA]</scope>
    <source>
        <strain evidence="5">CCUG 58938</strain>
    </source>
</reference>
<dbReference type="EMBL" id="JBHTKA010000013">
    <property type="protein sequence ID" value="MFD1002711.1"/>
    <property type="molecule type" value="Genomic_DNA"/>
</dbReference>
<keyword evidence="5" id="KW-1185">Reference proteome</keyword>
<dbReference type="PIRSF" id="PIRSF018266">
    <property type="entry name" value="FecR"/>
    <property type="match status" value="1"/>
</dbReference>
<keyword evidence="1" id="KW-1133">Transmembrane helix</keyword>
<evidence type="ECO:0000256" key="1">
    <source>
        <dbReference type="SAM" id="Phobius"/>
    </source>
</evidence>
<dbReference type="RefSeq" id="WP_377584258.1">
    <property type="nucleotide sequence ID" value="NZ_JBHTKA010000013.1"/>
</dbReference>
<protein>
    <submittedName>
        <fullName evidence="4">FecR family protein</fullName>
    </submittedName>
</protein>
<sequence length="357" mass="40449">MDYTKFSVEDFAANESFIDWVNQSDPEAVKYWELYIAGHPEIAPVVEKARTLVINLKRTEDIPEDDTQIQSIWAKIEARVEHKQTRVSSNRTRIAILASVIIVVSAGIWWQLQTGDSSPAADLYTYQNKKDNYAEQINETGKPLRLQLADGSIVTLQDKSRLKYKSDYTNVTVREVYLLGDAFFEVTKDPYRPFIVHTNEVLTKVLGTSFRIQAPEGARNIIVSVKTGKVSVYTASEDAEADDTKEGVILLPNQRVKYERAEQLFDKELVEIPEVVNPAVKSTDFNFDNTPIRTVFKVLEDAYGVEILYNEELMEKCFITAPLGSEPLFEKLKIICQTIGANYEVIDTRIIINSSGC</sequence>
<dbReference type="Pfam" id="PF16344">
    <property type="entry name" value="FecR_C"/>
    <property type="match status" value="1"/>
</dbReference>
<feature type="transmembrane region" description="Helical" evidence="1">
    <location>
        <begin position="94"/>
        <end position="112"/>
    </location>
</feature>
<dbReference type="Gene3D" id="2.60.120.1440">
    <property type="match status" value="1"/>
</dbReference>
<evidence type="ECO:0000313" key="4">
    <source>
        <dbReference type="EMBL" id="MFD1002711.1"/>
    </source>
</evidence>
<comment type="caution">
    <text evidence="4">The sequence shown here is derived from an EMBL/GenBank/DDBJ whole genome shotgun (WGS) entry which is preliminary data.</text>
</comment>
<gene>
    <name evidence="4" type="ORF">ACFQ21_25525</name>
</gene>
<dbReference type="PANTHER" id="PTHR30273:SF2">
    <property type="entry name" value="PROTEIN FECR"/>
    <property type="match status" value="1"/>
</dbReference>
<accession>A0ABW3KAR7</accession>
<organism evidence="4 5">
    <name type="scientific">Ohtaekwangia kribbensis</name>
    <dbReference type="NCBI Taxonomy" id="688913"/>
    <lineage>
        <taxon>Bacteria</taxon>
        <taxon>Pseudomonadati</taxon>
        <taxon>Bacteroidota</taxon>
        <taxon>Cytophagia</taxon>
        <taxon>Cytophagales</taxon>
        <taxon>Fulvivirgaceae</taxon>
        <taxon>Ohtaekwangia</taxon>
    </lineage>
</organism>
<dbReference type="InterPro" id="IPR032508">
    <property type="entry name" value="FecR_C"/>
</dbReference>